<evidence type="ECO:0000313" key="2">
    <source>
        <dbReference type="Proteomes" id="UP000001072"/>
    </source>
</evidence>
<reference evidence="2" key="1">
    <citation type="journal article" date="2011" name="Proc. Natl. Acad. Sci. U.S.A.">
        <title>Obligate biotrophy features unraveled by the genomic analysis of rust fungi.</title>
        <authorList>
            <person name="Duplessis S."/>
            <person name="Cuomo C.A."/>
            <person name="Lin Y.-C."/>
            <person name="Aerts A."/>
            <person name="Tisserant E."/>
            <person name="Veneault-Fourrey C."/>
            <person name="Joly D.L."/>
            <person name="Hacquard S."/>
            <person name="Amselem J."/>
            <person name="Cantarel B.L."/>
            <person name="Chiu R."/>
            <person name="Coutinho P.M."/>
            <person name="Feau N."/>
            <person name="Field M."/>
            <person name="Frey P."/>
            <person name="Gelhaye E."/>
            <person name="Goldberg J."/>
            <person name="Grabherr M.G."/>
            <person name="Kodira C.D."/>
            <person name="Kohler A."/>
            <person name="Kuees U."/>
            <person name="Lindquist E.A."/>
            <person name="Lucas S.M."/>
            <person name="Mago R."/>
            <person name="Mauceli E."/>
            <person name="Morin E."/>
            <person name="Murat C."/>
            <person name="Pangilinan J.L."/>
            <person name="Park R."/>
            <person name="Pearson M."/>
            <person name="Quesneville H."/>
            <person name="Rouhier N."/>
            <person name="Sakthikumar S."/>
            <person name="Salamov A.A."/>
            <person name="Schmutz J."/>
            <person name="Selles B."/>
            <person name="Shapiro H."/>
            <person name="Tanguay P."/>
            <person name="Tuskan G.A."/>
            <person name="Henrissat B."/>
            <person name="Van de Peer Y."/>
            <person name="Rouze P."/>
            <person name="Ellis J.G."/>
            <person name="Dodds P.N."/>
            <person name="Schein J.E."/>
            <person name="Zhong S."/>
            <person name="Hamelin R.C."/>
            <person name="Grigoriev I.V."/>
            <person name="Szabo L.J."/>
            <person name="Martin F."/>
        </authorList>
    </citation>
    <scope>NUCLEOTIDE SEQUENCE [LARGE SCALE GENOMIC DNA]</scope>
    <source>
        <strain evidence="2">98AG31 / pathotype 3-4-7</strain>
    </source>
</reference>
<accession>F4SAQ6</accession>
<dbReference type="OrthoDB" id="10519688at2759"/>
<dbReference type="KEGG" id="mlr:MELLADRAFT_69431"/>
<name>F4SAQ6_MELLP</name>
<sequence>MATAIFIKLVQSGEYSGVSPDDLDQKKILDLTTNHIKGTWFRNYREQREWSNQRLEARDKRRLQKSRVSSVLKGRLAYVTAHKSLWPLLKVVEQCCSDDETDYEDEEGRKHCKVRIIQWRSSQLDSIFEAIDEARVQNNSIKTSPGVQARIRRRSFSNPISDLAPPDEINKDCISQAYYDQLDEMEKAEIKIINKSILRPVKEMIAKKLLPSNH</sequence>
<gene>
    <name evidence="1" type="ORF">MELLADRAFT_69431</name>
</gene>
<dbReference type="AlphaFoldDB" id="F4SAQ6"/>
<dbReference type="RefSeq" id="XP_007418451.1">
    <property type="nucleotide sequence ID" value="XM_007418389.1"/>
</dbReference>
<dbReference type="InParanoid" id="F4SAQ6"/>
<dbReference type="Proteomes" id="UP000001072">
    <property type="component" value="Unassembled WGS sequence"/>
</dbReference>
<dbReference type="VEuPathDB" id="FungiDB:MELLADRAFT_69431"/>
<evidence type="ECO:0000313" key="1">
    <source>
        <dbReference type="EMBL" id="EGF98258.1"/>
    </source>
</evidence>
<proteinExistence type="predicted"/>
<dbReference type="EMBL" id="GL883180">
    <property type="protein sequence ID" value="EGF98258.1"/>
    <property type="molecule type" value="Genomic_DNA"/>
</dbReference>
<dbReference type="HOGENOM" id="CLU_1289193_0_0_1"/>
<dbReference type="GeneID" id="18931240"/>
<organism evidence="2">
    <name type="scientific">Melampsora larici-populina (strain 98AG31 / pathotype 3-4-7)</name>
    <name type="common">Poplar leaf rust fungus</name>
    <dbReference type="NCBI Taxonomy" id="747676"/>
    <lineage>
        <taxon>Eukaryota</taxon>
        <taxon>Fungi</taxon>
        <taxon>Dikarya</taxon>
        <taxon>Basidiomycota</taxon>
        <taxon>Pucciniomycotina</taxon>
        <taxon>Pucciniomycetes</taxon>
        <taxon>Pucciniales</taxon>
        <taxon>Melampsoraceae</taxon>
        <taxon>Melampsora</taxon>
    </lineage>
</organism>
<protein>
    <submittedName>
        <fullName evidence="1">Uncharacterized protein</fullName>
    </submittedName>
</protein>
<keyword evidence="2" id="KW-1185">Reference proteome</keyword>